<feature type="region of interest" description="Disordered" evidence="1">
    <location>
        <begin position="167"/>
        <end position="188"/>
    </location>
</feature>
<evidence type="ECO:0000256" key="1">
    <source>
        <dbReference type="SAM" id="MobiDB-lite"/>
    </source>
</evidence>
<gene>
    <name evidence="2" type="ORF">FDP41_006769</name>
</gene>
<dbReference type="OrthoDB" id="10315011at2759"/>
<dbReference type="OMA" id="KEEAQFH"/>
<feature type="compositionally biased region" description="Basic and acidic residues" evidence="1">
    <location>
        <begin position="42"/>
        <end position="54"/>
    </location>
</feature>
<evidence type="ECO:0000313" key="2">
    <source>
        <dbReference type="EMBL" id="KAF0974159.1"/>
    </source>
</evidence>
<feature type="compositionally biased region" description="Basic and acidic residues" evidence="1">
    <location>
        <begin position="1"/>
        <end position="12"/>
    </location>
</feature>
<dbReference type="AlphaFoldDB" id="A0A6A5BMM4"/>
<protein>
    <submittedName>
        <fullName evidence="2">Uncharacterized protein</fullName>
    </submittedName>
</protein>
<dbReference type="RefSeq" id="XP_044558872.1">
    <property type="nucleotide sequence ID" value="XM_044710439.1"/>
</dbReference>
<keyword evidence="3" id="KW-1185">Reference proteome</keyword>
<dbReference type="Proteomes" id="UP000444721">
    <property type="component" value="Unassembled WGS sequence"/>
</dbReference>
<dbReference type="VEuPathDB" id="AmoebaDB:NF0045560"/>
<dbReference type="VEuPathDB" id="AmoebaDB:NfTy_075140"/>
<dbReference type="EMBL" id="VFQX01000053">
    <property type="protein sequence ID" value="KAF0974159.1"/>
    <property type="molecule type" value="Genomic_DNA"/>
</dbReference>
<comment type="caution">
    <text evidence="2">The sequence shown here is derived from an EMBL/GenBank/DDBJ whole genome shotgun (WGS) entry which is preliminary data.</text>
</comment>
<evidence type="ECO:0000313" key="3">
    <source>
        <dbReference type="Proteomes" id="UP000444721"/>
    </source>
</evidence>
<proteinExistence type="predicted"/>
<feature type="compositionally biased region" description="Polar residues" evidence="1">
    <location>
        <begin position="23"/>
        <end position="41"/>
    </location>
</feature>
<name>A0A6A5BMM4_NAEFO</name>
<accession>A0A6A5BMM4</accession>
<organism evidence="2 3">
    <name type="scientific">Naegleria fowleri</name>
    <name type="common">Brain eating amoeba</name>
    <dbReference type="NCBI Taxonomy" id="5763"/>
    <lineage>
        <taxon>Eukaryota</taxon>
        <taxon>Discoba</taxon>
        <taxon>Heterolobosea</taxon>
        <taxon>Tetramitia</taxon>
        <taxon>Eutetramitia</taxon>
        <taxon>Vahlkampfiidae</taxon>
        <taxon>Naegleria</taxon>
    </lineage>
</organism>
<dbReference type="VEuPathDB" id="AmoebaDB:FDP41_006769"/>
<feature type="region of interest" description="Disordered" evidence="1">
    <location>
        <begin position="1"/>
        <end position="79"/>
    </location>
</feature>
<reference evidence="2 3" key="1">
    <citation type="journal article" date="2019" name="Sci. Rep.">
        <title>Nanopore sequencing improves the draft genome of the human pathogenic amoeba Naegleria fowleri.</title>
        <authorList>
            <person name="Liechti N."/>
            <person name="Schurch N."/>
            <person name="Bruggmann R."/>
            <person name="Wittwer M."/>
        </authorList>
    </citation>
    <scope>NUCLEOTIDE SEQUENCE [LARGE SCALE GENOMIC DNA]</scope>
    <source>
        <strain evidence="2 3">ATCC 30894</strain>
    </source>
</reference>
<dbReference type="GeneID" id="68113987"/>
<sequence>MIELPSQKEGKEFQIPIKKPSSKNDSSGLFHTLINPTQNETRSGKRREPQKNKDTITSLLRNSSEDHRKLSSNENSIDLCPTAFNGPVFNHATKKHVQEPRPQTEKQHRRKIVTPVWERGQSIDFETAGIISSKEKPLFSKKIVHNPTQTTLEQDQQALRTGKARVNPIRDPDMAGSSSKHINSKPERKKVIVEKREPKEYEIRDTKKRIPSPKYVGVSKAEPVRGGGFIPEDAKPTIKVSVDTKPRDNKEVLTYSFCKFYCPLL</sequence>